<sequence length="520" mass="58206">MTLQAESRTCEAICHRCGASSARVHGRYRRTLMDAPMSGRTVTIRLQVRRFRCENVACPQATFSEQIPEVTHRHARRTVLAGTMLAQIALVLAGRAGARLASGLGLPVERDTLVRIVRRLPDPALPEKGLRILGVDDFALRRGHNYGTVLIDLDTRRPLDLLAGRDSETLTTWLREHGNDVQVVCRDRAGAFAQATRDAIPDAVQVADRWHLWHNLAGHVEKAVKRLRSSWKNISEEHVPNDQGVDEPEACPTGPGEPPTLKVVEAGPVTGLDARHHDRWHVVHDLLEQKLSIREIMRRTALSRGTVRAFARAARPEDLYRGHRAGGGRELDQHREFLLQQWTSGITNATVLLGQLRARGYRGQGSALRKYLQPWRIETPSARPARKPLTVRELTRQLCTRPEDLGADEKVVLNYLLENCLPLAQLAQHVSGFAEMMTRRTGDRDLNAWLAKVNAATDQPELKSFARGLLTDYDAVRAGLSLPYSSGPVEGHNTRIKMIKRKLYGRANLDLLRKMVLLAP</sequence>
<name>A0A9X1NGY5_9ACTN</name>
<dbReference type="AlphaFoldDB" id="A0A9X1NGY5"/>
<organism evidence="4 5">
    <name type="scientific">Kineosporia babensis</name>
    <dbReference type="NCBI Taxonomy" id="499548"/>
    <lineage>
        <taxon>Bacteria</taxon>
        <taxon>Bacillati</taxon>
        <taxon>Actinomycetota</taxon>
        <taxon>Actinomycetes</taxon>
        <taxon>Kineosporiales</taxon>
        <taxon>Kineosporiaceae</taxon>
        <taxon>Kineosporia</taxon>
    </lineage>
</organism>
<dbReference type="InterPro" id="IPR047951">
    <property type="entry name" value="Transpos_ISL3"/>
</dbReference>
<feature type="region of interest" description="Disordered" evidence="1">
    <location>
        <begin position="235"/>
        <end position="258"/>
    </location>
</feature>
<proteinExistence type="predicted"/>
<dbReference type="InterPro" id="IPR002560">
    <property type="entry name" value="Transposase_DDE"/>
</dbReference>
<dbReference type="EMBL" id="JAJOMB010000018">
    <property type="protein sequence ID" value="MCD5314857.1"/>
    <property type="molecule type" value="Genomic_DNA"/>
</dbReference>
<protein>
    <submittedName>
        <fullName evidence="4">ISL3 family transposase</fullName>
    </submittedName>
</protein>
<dbReference type="Pfam" id="PF14690">
    <property type="entry name" value="Zn_ribbon_ISL3"/>
    <property type="match status" value="1"/>
</dbReference>
<accession>A0A9X1NGY5</accession>
<feature type="domain" description="Transposase IS204/IS1001/IS1096/IS1165 DDE" evidence="2">
    <location>
        <begin position="392"/>
        <end position="515"/>
    </location>
</feature>
<gene>
    <name evidence="4" type="ORF">LR394_28540</name>
</gene>
<evidence type="ECO:0000259" key="2">
    <source>
        <dbReference type="Pfam" id="PF01610"/>
    </source>
</evidence>
<keyword evidence="5" id="KW-1185">Reference proteome</keyword>
<dbReference type="PANTHER" id="PTHR33498:SF1">
    <property type="entry name" value="TRANSPOSASE FOR INSERTION SEQUENCE ELEMENT IS1557"/>
    <property type="match status" value="1"/>
</dbReference>
<dbReference type="Pfam" id="PF01610">
    <property type="entry name" value="DDE_Tnp_ISL3"/>
    <property type="match status" value="2"/>
</dbReference>
<feature type="domain" description="Transposase IS204/IS1001/IS1096/IS1165 DDE" evidence="2">
    <location>
        <begin position="133"/>
        <end position="231"/>
    </location>
</feature>
<comment type="caution">
    <text evidence="4">The sequence shown here is derived from an EMBL/GenBank/DDBJ whole genome shotgun (WGS) entry which is preliminary data.</text>
</comment>
<evidence type="ECO:0000256" key="1">
    <source>
        <dbReference type="SAM" id="MobiDB-lite"/>
    </source>
</evidence>
<feature type="domain" description="Transposase IS204/IS1001/IS1096/IS1165 zinc-finger" evidence="3">
    <location>
        <begin position="13"/>
        <end position="55"/>
    </location>
</feature>
<evidence type="ECO:0000313" key="4">
    <source>
        <dbReference type="EMBL" id="MCD5314857.1"/>
    </source>
</evidence>
<evidence type="ECO:0000313" key="5">
    <source>
        <dbReference type="Proteomes" id="UP001138997"/>
    </source>
</evidence>
<dbReference type="RefSeq" id="WP_231447660.1">
    <property type="nucleotide sequence ID" value="NZ_JAJOMB010000018.1"/>
</dbReference>
<reference evidence="4" key="1">
    <citation type="submission" date="2021-11" db="EMBL/GenBank/DDBJ databases">
        <title>Streptomyces corallinus and Kineosporia corallina sp. nov., two new coral-derived marine actinobacteria.</title>
        <authorList>
            <person name="Buangrab K."/>
            <person name="Sutthacheep M."/>
            <person name="Yeemin T."/>
            <person name="Harunari E."/>
            <person name="Igarashi Y."/>
            <person name="Sripreechasak P."/>
            <person name="Kanchanasin P."/>
            <person name="Tanasupawat S."/>
            <person name="Phongsopitanun W."/>
        </authorList>
    </citation>
    <scope>NUCLEOTIDE SEQUENCE</scope>
    <source>
        <strain evidence="4">JCM 31032</strain>
    </source>
</reference>
<dbReference type="InterPro" id="IPR029261">
    <property type="entry name" value="Transposase_Znf"/>
</dbReference>
<dbReference type="PANTHER" id="PTHR33498">
    <property type="entry name" value="TRANSPOSASE FOR INSERTION SEQUENCE ELEMENT IS1557"/>
    <property type="match status" value="1"/>
</dbReference>
<dbReference type="NCBIfam" id="NF033550">
    <property type="entry name" value="transpos_ISL3"/>
    <property type="match status" value="1"/>
</dbReference>
<dbReference type="Proteomes" id="UP001138997">
    <property type="component" value="Unassembled WGS sequence"/>
</dbReference>
<evidence type="ECO:0000259" key="3">
    <source>
        <dbReference type="Pfam" id="PF14690"/>
    </source>
</evidence>